<reference evidence="1" key="1">
    <citation type="submission" date="2015-10" db="EMBL/GenBank/DDBJ databases">
        <authorList>
            <person name="Gilbert D.G."/>
        </authorList>
    </citation>
    <scope>NUCLEOTIDE SEQUENCE</scope>
    <source>
        <strain evidence="1">Phyl III-seqv23</strain>
    </source>
</reference>
<name>A0A0S4U7D4_RALSL</name>
<dbReference type="AlphaFoldDB" id="A0A0S4U7D4"/>
<sequence>MATGKGFKRGQTQVLFRHLPQAMFEHDDYGLCKVTSVVLDDVVVNEGAFFDAMSDALAAWANPRYVEKYPDPRDPAKRTKYRIGTARQVNFAPYPEVFICRKCQRTARFSDLQRRGATASAVCSVCGPAGRMTPLRYVQAHNCGRLEEIFLPTQRCPKGHGPEHLALYDPGRVKQARWFCAACQSDIQGLRMTPCTCAYSDSLPPKHSERWLRVVPTGDPALYIPHTVAFINFPEEAEVKLKAALNSAAFMLARTWGLLHEPVTKLLLDRERVAKDTSSGLATEAIEALRAIKPDHPLVEEHDARVAKPLGQDILDRVDGLLGGAGAASKEIPRRWLVEHTTLMDKSSISTTHDVADMLRTRGDVVGAADIEEAAHKAHNLMGIQAIRVINDFPLALCAFGYTRIMRDPARTMLTPFPLDERGRIPIFALSSETEALWFQLDPVRVAAWLFDNGLAVGTPPADVPSAWAWVYRNLPGLRVAQYEPAYADKNSVAVRTLLHSMSHIFLRRIEWSGFSPSSVGEYLLPGSLSFILYANRYADTKIGGLTTLFEQRLNTWLWDAVQAGRECIYDPLCADDGGSCAGCTHREHNCVLFNRELSRATLYGGPTPPGSELEGVGLRVGFWQKAFLAAPQQ</sequence>
<organism evidence="1">
    <name type="scientific">Ralstonia solanacearum</name>
    <name type="common">Pseudomonas solanacearum</name>
    <dbReference type="NCBI Taxonomy" id="305"/>
    <lineage>
        <taxon>Bacteria</taxon>
        <taxon>Pseudomonadati</taxon>
        <taxon>Pseudomonadota</taxon>
        <taxon>Betaproteobacteria</taxon>
        <taxon>Burkholderiales</taxon>
        <taxon>Burkholderiaceae</taxon>
        <taxon>Ralstonia</taxon>
        <taxon>Ralstonia solanacearum species complex</taxon>
    </lineage>
</organism>
<evidence type="ECO:0000313" key="1">
    <source>
        <dbReference type="EMBL" id="CUV17957.1"/>
    </source>
</evidence>
<dbReference type="EMBL" id="LN899821">
    <property type="protein sequence ID" value="CUV17957.1"/>
    <property type="molecule type" value="Genomic_DNA"/>
</dbReference>
<protein>
    <submittedName>
        <fullName evidence="1">Uncharacterized protein</fullName>
    </submittedName>
</protein>
<gene>
    <name evidence="1" type="ORF">PSS4_v1_400056</name>
</gene>
<accession>A0A0S4U7D4</accession>
<proteinExistence type="predicted"/>